<evidence type="ECO:0000313" key="2">
    <source>
        <dbReference type="Proteomes" id="UP000035081"/>
    </source>
</evidence>
<name>W5Z3A1_9GAMM</name>
<organism evidence="1 2">
    <name type="scientific">Marinobacter salarius</name>
    <dbReference type="NCBI Taxonomy" id="1420917"/>
    <lineage>
        <taxon>Bacteria</taxon>
        <taxon>Pseudomonadati</taxon>
        <taxon>Pseudomonadota</taxon>
        <taxon>Gammaproteobacteria</taxon>
        <taxon>Pseudomonadales</taxon>
        <taxon>Marinobacteraceae</taxon>
        <taxon>Marinobacter</taxon>
    </lineage>
</organism>
<dbReference type="KEGG" id="msr:AU15_01150"/>
<gene>
    <name evidence="1" type="ORF">AU15_01150</name>
</gene>
<proteinExistence type="predicted"/>
<dbReference type="AlphaFoldDB" id="W5Z3A1"/>
<protein>
    <submittedName>
        <fullName evidence="1">Uncharacterized protein</fullName>
    </submittedName>
</protein>
<accession>W5Z3A1</accession>
<dbReference type="HOGENOM" id="CLU_3357010_0_0_6"/>
<reference evidence="1 2" key="1">
    <citation type="journal article" date="2014" name="Genome Announc.">
        <title>Draft Genome Sequences of Marinobacter similis A3d10T and Marinobacter salarius R9SW1T.</title>
        <authorList>
            <person name="Ivanova E.P."/>
            <person name="Ng H.J."/>
            <person name="Webb H.K."/>
            <person name="Feng G."/>
            <person name="Oshima K."/>
            <person name="Hattori M."/>
            <person name="Ohkuma M."/>
            <person name="Sergeev A.F."/>
            <person name="Mikhailov V.V."/>
            <person name="Crawford R.J."/>
            <person name="Sawabe T."/>
        </authorList>
    </citation>
    <scope>NUCLEOTIDE SEQUENCE [LARGE SCALE GENOMIC DNA]</scope>
    <source>
        <strain evidence="2">A3d10 and R9SW1</strain>
    </source>
</reference>
<dbReference type="EMBL" id="CP007152">
    <property type="protein sequence ID" value="AHI32948.1"/>
    <property type="molecule type" value="Genomic_DNA"/>
</dbReference>
<sequence>MSFFKRIDVKLRGDLLLLNHLGGVKKYVLIQSYLKV</sequence>
<evidence type="ECO:0000313" key="1">
    <source>
        <dbReference type="EMBL" id="AHI32948.1"/>
    </source>
</evidence>
<dbReference type="Proteomes" id="UP000035081">
    <property type="component" value="Chromosome"/>
</dbReference>